<dbReference type="Proteomes" id="UP000009172">
    <property type="component" value="Unassembled WGS sequence"/>
</dbReference>
<evidence type="ECO:0000313" key="2">
    <source>
        <dbReference type="Proteomes" id="UP000009172"/>
    </source>
</evidence>
<dbReference type="HOGENOM" id="CLU_2672889_0_0_1"/>
<evidence type="ECO:0000313" key="1">
    <source>
        <dbReference type="EMBL" id="EGE00925.1"/>
    </source>
</evidence>
<accession>F2SBH5</accession>
<dbReference type="EMBL" id="GG698572">
    <property type="protein sequence ID" value="EGE00925.1"/>
    <property type="molecule type" value="Genomic_DNA"/>
</dbReference>
<organism evidence="1 2">
    <name type="scientific">Trichophyton tonsurans (strain CBS 112818)</name>
    <name type="common">Scalp ringworm fungus</name>
    <dbReference type="NCBI Taxonomy" id="647933"/>
    <lineage>
        <taxon>Eukaryota</taxon>
        <taxon>Fungi</taxon>
        <taxon>Dikarya</taxon>
        <taxon>Ascomycota</taxon>
        <taxon>Pezizomycotina</taxon>
        <taxon>Eurotiomycetes</taxon>
        <taxon>Eurotiomycetidae</taxon>
        <taxon>Onygenales</taxon>
        <taxon>Arthrodermataceae</taxon>
        <taxon>Trichophyton</taxon>
    </lineage>
</organism>
<keyword evidence="2" id="KW-1185">Reference proteome</keyword>
<dbReference type="AlphaFoldDB" id="F2SBH5"/>
<gene>
    <name evidence="1" type="ORF">TESG_08681</name>
</gene>
<protein>
    <submittedName>
        <fullName evidence="1">Uncharacterized protein</fullName>
    </submittedName>
</protein>
<proteinExistence type="predicted"/>
<sequence length="75" mass="8550">MPRICSLGGSAVFFSSESRSPRFGRPVLASWDEANCPRHLLCRGEDGIAVVDYWEPYDKVKGQNVKEVVRHQDWL</sequence>
<reference evidence="2" key="1">
    <citation type="journal article" date="2012" name="MBio">
        <title>Comparative genome analysis of Trichophyton rubrum and related dermatophytes reveals candidate genes involved in infection.</title>
        <authorList>
            <person name="Martinez D.A."/>
            <person name="Oliver B.G."/>
            <person name="Graeser Y."/>
            <person name="Goldberg J.M."/>
            <person name="Li W."/>
            <person name="Martinez-Rossi N.M."/>
            <person name="Monod M."/>
            <person name="Shelest E."/>
            <person name="Barton R.C."/>
            <person name="Birch E."/>
            <person name="Brakhage A.A."/>
            <person name="Chen Z."/>
            <person name="Gurr S.J."/>
            <person name="Heiman D."/>
            <person name="Heitman J."/>
            <person name="Kosti I."/>
            <person name="Rossi A."/>
            <person name="Saif S."/>
            <person name="Samalova M."/>
            <person name="Saunders C.W."/>
            <person name="Shea T."/>
            <person name="Summerbell R.C."/>
            <person name="Xu J."/>
            <person name="Young S."/>
            <person name="Zeng Q."/>
            <person name="Birren B.W."/>
            <person name="Cuomo C.A."/>
            <person name="White T.C."/>
        </authorList>
    </citation>
    <scope>NUCLEOTIDE SEQUENCE [LARGE SCALE GENOMIC DNA]</scope>
    <source>
        <strain evidence="2">CBS 112818</strain>
    </source>
</reference>
<name>F2SBH5_TRIT1</name>